<proteinExistence type="predicted"/>
<dbReference type="EMBL" id="CAXKWB010006677">
    <property type="protein sequence ID" value="CAL4083876.1"/>
    <property type="molecule type" value="Genomic_DNA"/>
</dbReference>
<reference evidence="1 2" key="1">
    <citation type="submission" date="2024-05" db="EMBL/GenBank/DDBJ databases">
        <authorList>
            <person name="Wallberg A."/>
        </authorList>
    </citation>
    <scope>NUCLEOTIDE SEQUENCE [LARGE SCALE GENOMIC DNA]</scope>
</reference>
<accession>A0AAV2QI28</accession>
<keyword evidence="2" id="KW-1185">Reference proteome</keyword>
<protein>
    <submittedName>
        <fullName evidence="1">Uncharacterized protein</fullName>
    </submittedName>
</protein>
<organism evidence="1 2">
    <name type="scientific">Meganyctiphanes norvegica</name>
    <name type="common">Northern krill</name>
    <name type="synonym">Thysanopoda norvegica</name>
    <dbReference type="NCBI Taxonomy" id="48144"/>
    <lineage>
        <taxon>Eukaryota</taxon>
        <taxon>Metazoa</taxon>
        <taxon>Ecdysozoa</taxon>
        <taxon>Arthropoda</taxon>
        <taxon>Crustacea</taxon>
        <taxon>Multicrustacea</taxon>
        <taxon>Malacostraca</taxon>
        <taxon>Eumalacostraca</taxon>
        <taxon>Eucarida</taxon>
        <taxon>Euphausiacea</taxon>
        <taxon>Euphausiidae</taxon>
        <taxon>Meganyctiphanes</taxon>
    </lineage>
</organism>
<evidence type="ECO:0000313" key="1">
    <source>
        <dbReference type="EMBL" id="CAL4083876.1"/>
    </source>
</evidence>
<feature type="non-terminal residue" evidence="1">
    <location>
        <position position="1"/>
    </location>
</feature>
<name>A0AAV2QI28_MEGNR</name>
<feature type="non-terminal residue" evidence="1">
    <location>
        <position position="116"/>
    </location>
</feature>
<dbReference type="AlphaFoldDB" id="A0AAV2QI28"/>
<comment type="caution">
    <text evidence="1">The sequence shown here is derived from an EMBL/GenBank/DDBJ whole genome shotgun (WGS) entry which is preliminary data.</text>
</comment>
<dbReference type="Proteomes" id="UP001497623">
    <property type="component" value="Unassembled WGS sequence"/>
</dbReference>
<sequence>PTLIFGAETWPQLTGIEKGEMNKIQTQYLNRLLRVSKTTPKCALIKENELMKIEHIANQRKLEYNIDLNNREDWRLEVKARKIQEEKKLKYYNEIEELKVFYNIKENLNEVDPKTA</sequence>
<evidence type="ECO:0000313" key="2">
    <source>
        <dbReference type="Proteomes" id="UP001497623"/>
    </source>
</evidence>
<gene>
    <name evidence="1" type="ORF">MNOR_LOCUS12254</name>
</gene>